<dbReference type="InterPro" id="IPR001468">
    <property type="entry name" value="Indole-3-GlycerolPSynthase_CS"/>
</dbReference>
<dbReference type="RefSeq" id="WP_188407504.1">
    <property type="nucleotide sequence ID" value="NZ_BMDY01000019.1"/>
</dbReference>
<protein>
    <recommendedName>
        <fullName evidence="15 16">Multifunctional fusion protein</fullName>
    </recommendedName>
    <domain>
        <recommendedName>
            <fullName evidence="15">Indole-3-glycerol phosphate synthase</fullName>
            <shortName evidence="15">IGPS</shortName>
            <ecNumber evidence="15">4.1.1.48</ecNumber>
        </recommendedName>
    </domain>
    <domain>
        <recommendedName>
            <fullName evidence="16">N-(5'-phosphoribosyl)anthranilate isomerase</fullName>
            <shortName evidence="16">PRAI</shortName>
            <ecNumber evidence="16">5.3.1.24</ecNumber>
        </recommendedName>
    </domain>
</protein>
<dbReference type="Pfam" id="PF00218">
    <property type="entry name" value="IGPS"/>
    <property type="match status" value="1"/>
</dbReference>
<dbReference type="EC" id="4.1.1.48" evidence="15"/>
<evidence type="ECO:0000256" key="12">
    <source>
        <dbReference type="ARBA" id="ARBA00023239"/>
    </source>
</evidence>
<evidence type="ECO:0000256" key="6">
    <source>
        <dbReference type="ARBA" id="ARBA00009847"/>
    </source>
</evidence>
<comment type="catalytic activity">
    <reaction evidence="1 16">
        <text>N-(5-phospho-beta-D-ribosyl)anthranilate = 1-(2-carboxyphenylamino)-1-deoxy-D-ribulose 5-phosphate</text>
        <dbReference type="Rhea" id="RHEA:21540"/>
        <dbReference type="ChEBI" id="CHEBI:18277"/>
        <dbReference type="ChEBI" id="CHEBI:58613"/>
        <dbReference type="EC" id="5.3.1.24"/>
    </reaction>
</comment>
<dbReference type="InterPro" id="IPR001240">
    <property type="entry name" value="PRAI_dom"/>
</dbReference>
<evidence type="ECO:0000256" key="1">
    <source>
        <dbReference type="ARBA" id="ARBA00001164"/>
    </source>
</evidence>
<dbReference type="InterPro" id="IPR013798">
    <property type="entry name" value="Indole-3-glycerol_P_synth_dom"/>
</dbReference>
<gene>
    <name evidence="15 19" type="primary">trpC</name>
    <name evidence="16" type="synonym">trpF</name>
    <name evidence="19" type="ORF">GCM10007414_29050</name>
</gene>
<comment type="pathway">
    <text evidence="3 16">Amino-acid biosynthesis; L-tryptophan biosynthesis; L-tryptophan from chorismate: step 3/5.</text>
</comment>
<evidence type="ECO:0000256" key="3">
    <source>
        <dbReference type="ARBA" id="ARBA00004664"/>
    </source>
</evidence>
<sequence>MSQVEPKQATILDKIVADKEIWLAEQMQSQPLDSFIEQVGPTERNFYQALSGKPAKFILECKKASPSKGLIRPEFDLDLIAGVYKNYAAAISVLTDNKYFQGEFAYVTQVREQVEQPVLCKDFFIDEYQIYLARYHKADAILLMLSVLDDNEYRLLAEVAHKLNMGVLTEVSNQAELERAIALNAKVIGINNRNLRDLSISLERTPELAKQIPEDRIIISESGIYQHQQVRELAQYANGFLVGSSLMSQDDVDMACRKLILGENKVCGLTQEQDVQAAYQAGAVYGGLIFAKKSPRCVSLAQAEKLTQAAPLNFVGVFVNGSVDEVAQVANQLQLHAVQLHGNEDEHYITQLKAKLNTSLVWKALGVSDSLPQAPSNADKILFDSKVAGQNGGTGKSFDWQLLDEHSQGAMLAGGIGLDNIQDALTYAAAGLDLNSGVEQTPGIKDPAKITAAFQQIRQY</sequence>
<dbReference type="SUPFAM" id="SSF51366">
    <property type="entry name" value="Ribulose-phoshate binding barrel"/>
    <property type="match status" value="2"/>
</dbReference>
<evidence type="ECO:0000313" key="19">
    <source>
        <dbReference type="EMBL" id="GGB13865.1"/>
    </source>
</evidence>
<dbReference type="PROSITE" id="PS00614">
    <property type="entry name" value="IGPS"/>
    <property type="match status" value="1"/>
</dbReference>
<keyword evidence="9 15" id="KW-0822">Tryptophan biosynthesis</keyword>
<feature type="domain" description="Indole-3-glycerol phosphate synthase" evidence="17">
    <location>
        <begin position="12"/>
        <end position="259"/>
    </location>
</feature>
<dbReference type="InterPro" id="IPR013785">
    <property type="entry name" value="Aldolase_TIM"/>
</dbReference>
<comment type="pathway">
    <text evidence="4 15">Amino-acid biosynthesis; L-tryptophan biosynthesis; L-tryptophan from chorismate: step 4/5.</text>
</comment>
<evidence type="ECO:0000256" key="16">
    <source>
        <dbReference type="HAMAP-Rule" id="MF_00135"/>
    </source>
</evidence>
<dbReference type="Gene3D" id="3.20.20.70">
    <property type="entry name" value="Aldolase class I"/>
    <property type="match status" value="2"/>
</dbReference>
<keyword evidence="12 15" id="KW-0456">Lyase</keyword>
<dbReference type="HAMAP" id="MF_00135">
    <property type="entry name" value="PRAI"/>
    <property type="match status" value="1"/>
</dbReference>
<dbReference type="CDD" id="cd00331">
    <property type="entry name" value="IGPS"/>
    <property type="match status" value="1"/>
</dbReference>
<keyword evidence="8 15" id="KW-0210">Decarboxylase</keyword>
<dbReference type="NCBIfam" id="NF006945">
    <property type="entry name" value="PRK09427.1"/>
    <property type="match status" value="1"/>
</dbReference>
<dbReference type="NCBIfam" id="NF001377">
    <property type="entry name" value="PRK00278.2-4"/>
    <property type="match status" value="1"/>
</dbReference>
<evidence type="ECO:0000313" key="20">
    <source>
        <dbReference type="Proteomes" id="UP000651977"/>
    </source>
</evidence>
<evidence type="ECO:0000256" key="5">
    <source>
        <dbReference type="ARBA" id="ARBA00007902"/>
    </source>
</evidence>
<proteinExistence type="inferred from homology"/>
<dbReference type="InterPro" id="IPR011060">
    <property type="entry name" value="RibuloseP-bd_barrel"/>
</dbReference>
<keyword evidence="7 15" id="KW-0028">Amino-acid biosynthesis</keyword>
<comment type="similarity">
    <text evidence="5">In the N-terminal section; belongs to the TrpC family.</text>
</comment>
<dbReference type="EMBL" id="BMDY01000019">
    <property type="protein sequence ID" value="GGB13865.1"/>
    <property type="molecule type" value="Genomic_DNA"/>
</dbReference>
<evidence type="ECO:0000256" key="11">
    <source>
        <dbReference type="ARBA" id="ARBA00023235"/>
    </source>
</evidence>
<comment type="similarity">
    <text evidence="15">Belongs to the TrpC family.</text>
</comment>
<comment type="similarity">
    <text evidence="6">In the C-terminal section; belongs to the TrpF family.</text>
</comment>
<evidence type="ECO:0000259" key="17">
    <source>
        <dbReference type="Pfam" id="PF00218"/>
    </source>
</evidence>
<evidence type="ECO:0000256" key="4">
    <source>
        <dbReference type="ARBA" id="ARBA00004696"/>
    </source>
</evidence>
<evidence type="ECO:0000256" key="10">
    <source>
        <dbReference type="ARBA" id="ARBA00023141"/>
    </source>
</evidence>
<evidence type="ECO:0000256" key="13">
    <source>
        <dbReference type="ARBA" id="ARBA00023268"/>
    </source>
</evidence>
<evidence type="ECO:0000256" key="15">
    <source>
        <dbReference type="HAMAP-Rule" id="MF_00134"/>
    </source>
</evidence>
<dbReference type="Pfam" id="PF00697">
    <property type="entry name" value="PRAI"/>
    <property type="match status" value="1"/>
</dbReference>
<name>A0ABQ1I5R0_9ALTE</name>
<dbReference type="PANTHER" id="PTHR22854">
    <property type="entry name" value="TRYPTOPHAN BIOSYNTHESIS PROTEIN"/>
    <property type="match status" value="1"/>
</dbReference>
<dbReference type="GO" id="GO:0016853">
    <property type="term" value="F:isomerase activity"/>
    <property type="evidence" value="ECO:0007669"/>
    <property type="project" value="UniProtKB-KW"/>
</dbReference>
<evidence type="ECO:0000256" key="8">
    <source>
        <dbReference type="ARBA" id="ARBA00022793"/>
    </source>
</evidence>
<keyword evidence="10 15" id="KW-0057">Aromatic amino acid biosynthesis</keyword>
<keyword evidence="20" id="KW-1185">Reference proteome</keyword>
<dbReference type="EC" id="5.3.1.24" evidence="16"/>
<feature type="domain" description="N-(5'phosphoribosyl) anthranilate isomerase (PRAI)" evidence="18">
    <location>
        <begin position="264"/>
        <end position="455"/>
    </location>
</feature>
<dbReference type="InterPro" id="IPR045186">
    <property type="entry name" value="Indole-3-glycerol_P_synth"/>
</dbReference>
<comment type="caution">
    <text evidence="19">The sequence shown here is derived from an EMBL/GenBank/DDBJ whole genome shotgun (WGS) entry which is preliminary data.</text>
</comment>
<dbReference type="HAMAP" id="MF_00134_B">
    <property type="entry name" value="IGPS_B"/>
    <property type="match status" value="1"/>
</dbReference>
<keyword evidence="11 16" id="KW-0413">Isomerase</keyword>
<reference evidence="20" key="1">
    <citation type="journal article" date="2019" name="Int. J. Syst. Evol. Microbiol.">
        <title>The Global Catalogue of Microorganisms (GCM) 10K type strain sequencing project: providing services to taxonomists for standard genome sequencing and annotation.</title>
        <authorList>
            <consortium name="The Broad Institute Genomics Platform"/>
            <consortium name="The Broad Institute Genome Sequencing Center for Infectious Disease"/>
            <person name="Wu L."/>
            <person name="Ma J."/>
        </authorList>
    </citation>
    <scope>NUCLEOTIDE SEQUENCE [LARGE SCALE GENOMIC DNA]</scope>
    <source>
        <strain evidence="20">CGMCC 1.10131</strain>
    </source>
</reference>
<comment type="function">
    <text evidence="14">Bifunctional enzyme that catalyzes two sequential steps of tryptophan biosynthetic pathway. The first reaction is catalyzed by the isomerase, coded by the TrpF domain; the second reaction is catalyzed by the synthase, coded by the TrpC domain.</text>
</comment>
<accession>A0ABQ1I5R0</accession>
<evidence type="ECO:0000259" key="18">
    <source>
        <dbReference type="Pfam" id="PF00697"/>
    </source>
</evidence>
<comment type="catalytic activity">
    <reaction evidence="2 15">
        <text>1-(2-carboxyphenylamino)-1-deoxy-D-ribulose 5-phosphate + H(+) = (1S,2R)-1-C-(indol-3-yl)glycerol 3-phosphate + CO2 + H2O</text>
        <dbReference type="Rhea" id="RHEA:23476"/>
        <dbReference type="ChEBI" id="CHEBI:15377"/>
        <dbReference type="ChEBI" id="CHEBI:15378"/>
        <dbReference type="ChEBI" id="CHEBI:16526"/>
        <dbReference type="ChEBI" id="CHEBI:58613"/>
        <dbReference type="ChEBI" id="CHEBI:58866"/>
        <dbReference type="EC" id="4.1.1.48"/>
    </reaction>
</comment>
<keyword evidence="13" id="KW-0511">Multifunctional enzyme</keyword>
<comment type="similarity">
    <text evidence="16">Belongs to the TrpF family.</text>
</comment>
<dbReference type="Proteomes" id="UP000651977">
    <property type="component" value="Unassembled WGS sequence"/>
</dbReference>
<dbReference type="CDD" id="cd00405">
    <property type="entry name" value="PRAI"/>
    <property type="match status" value="1"/>
</dbReference>
<dbReference type="PANTHER" id="PTHR22854:SF2">
    <property type="entry name" value="INDOLE-3-GLYCEROL-PHOSPHATE SYNTHASE"/>
    <property type="match status" value="1"/>
</dbReference>
<evidence type="ECO:0000256" key="7">
    <source>
        <dbReference type="ARBA" id="ARBA00022605"/>
    </source>
</evidence>
<evidence type="ECO:0000256" key="9">
    <source>
        <dbReference type="ARBA" id="ARBA00022822"/>
    </source>
</evidence>
<evidence type="ECO:0000256" key="14">
    <source>
        <dbReference type="ARBA" id="ARBA00025592"/>
    </source>
</evidence>
<evidence type="ECO:0000256" key="2">
    <source>
        <dbReference type="ARBA" id="ARBA00001633"/>
    </source>
</evidence>
<organism evidence="19 20">
    <name type="scientific">Agarivorans gilvus</name>
    <dbReference type="NCBI Taxonomy" id="680279"/>
    <lineage>
        <taxon>Bacteria</taxon>
        <taxon>Pseudomonadati</taxon>
        <taxon>Pseudomonadota</taxon>
        <taxon>Gammaproteobacteria</taxon>
        <taxon>Alteromonadales</taxon>
        <taxon>Alteromonadaceae</taxon>
        <taxon>Agarivorans</taxon>
    </lineage>
</organism>